<evidence type="ECO:0000313" key="4">
    <source>
        <dbReference type="Proteomes" id="UP000654482"/>
    </source>
</evidence>
<evidence type="ECO:0000256" key="1">
    <source>
        <dbReference type="SAM" id="Coils"/>
    </source>
</evidence>
<gene>
    <name evidence="3" type="ORF">IQ249_02115</name>
</gene>
<keyword evidence="4" id="KW-1185">Reference proteome</keyword>
<evidence type="ECO:0000313" key="3">
    <source>
        <dbReference type="EMBL" id="MBE9114683.1"/>
    </source>
</evidence>
<dbReference type="GO" id="GO:0003677">
    <property type="term" value="F:DNA binding"/>
    <property type="evidence" value="ECO:0007669"/>
    <property type="project" value="InterPro"/>
</dbReference>
<evidence type="ECO:0000259" key="2">
    <source>
        <dbReference type="Pfam" id="PF13443"/>
    </source>
</evidence>
<reference evidence="3" key="1">
    <citation type="submission" date="2020-10" db="EMBL/GenBank/DDBJ databases">
        <authorList>
            <person name="Castelo-Branco R."/>
            <person name="Eusebio N."/>
            <person name="Adriana R."/>
            <person name="Vieira A."/>
            <person name="Brugerolle De Fraissinette N."/>
            <person name="Rezende De Castro R."/>
            <person name="Schneider M.P."/>
            <person name="Vasconcelos V."/>
            <person name="Leao P.N."/>
        </authorList>
    </citation>
    <scope>NUCLEOTIDE SEQUENCE</scope>
    <source>
        <strain evidence="3">LEGE 07157</strain>
    </source>
</reference>
<comment type="caution">
    <text evidence="3">The sequence shown here is derived from an EMBL/GenBank/DDBJ whole genome shotgun (WGS) entry which is preliminary data.</text>
</comment>
<dbReference type="RefSeq" id="WP_194027769.1">
    <property type="nucleotide sequence ID" value="NZ_JADEWZ010000002.1"/>
</dbReference>
<protein>
    <submittedName>
        <fullName evidence="3">Helix-turn-helix transcriptional regulator</fullName>
    </submittedName>
</protein>
<dbReference type="SUPFAM" id="SSF47413">
    <property type="entry name" value="lambda repressor-like DNA-binding domains"/>
    <property type="match status" value="1"/>
</dbReference>
<proteinExistence type="predicted"/>
<dbReference type="Proteomes" id="UP000654482">
    <property type="component" value="Unassembled WGS sequence"/>
</dbReference>
<feature type="domain" description="HTH cro/C1-type" evidence="2">
    <location>
        <begin position="15"/>
        <end position="71"/>
    </location>
</feature>
<dbReference type="Pfam" id="PF13443">
    <property type="entry name" value="HTH_26"/>
    <property type="match status" value="1"/>
</dbReference>
<dbReference type="InterPro" id="IPR010982">
    <property type="entry name" value="Lambda_DNA-bd_dom_sf"/>
</dbReference>
<dbReference type="AlphaFoldDB" id="A0A8J7DLB8"/>
<sequence>MQSQLTFVPDYSEVLKQRMQALGIVSFRQLSHHSGVSERQLKHLRQGKIAQMRVEALFKLSDSLKMPVEALLQQFSPLGQEQAAPIPPEETLRQEYQRLEQKLEQQRKVLLEEFQRSSLQVLESWLQQWSAVVAAAQKNPQLPALPLLPLMKPLDLLLQEWQVDAIASVGEELAYDPQWHQLMEGTARSGDKVRVRYAGYCHRGKMLFRARVSPV</sequence>
<keyword evidence="1" id="KW-0175">Coiled coil</keyword>
<feature type="coiled-coil region" evidence="1">
    <location>
        <begin position="89"/>
        <end position="116"/>
    </location>
</feature>
<organism evidence="3 4">
    <name type="scientific">Lusitaniella coriacea LEGE 07157</name>
    <dbReference type="NCBI Taxonomy" id="945747"/>
    <lineage>
        <taxon>Bacteria</taxon>
        <taxon>Bacillati</taxon>
        <taxon>Cyanobacteriota</taxon>
        <taxon>Cyanophyceae</taxon>
        <taxon>Spirulinales</taxon>
        <taxon>Lusitaniellaceae</taxon>
        <taxon>Lusitaniella</taxon>
    </lineage>
</organism>
<dbReference type="InterPro" id="IPR001387">
    <property type="entry name" value="Cro/C1-type_HTH"/>
</dbReference>
<name>A0A8J7DLB8_9CYAN</name>
<dbReference type="Gene3D" id="1.10.260.40">
    <property type="entry name" value="lambda repressor-like DNA-binding domains"/>
    <property type="match status" value="1"/>
</dbReference>
<dbReference type="EMBL" id="JADEWZ010000002">
    <property type="protein sequence ID" value="MBE9114683.1"/>
    <property type="molecule type" value="Genomic_DNA"/>
</dbReference>
<accession>A0A8J7DLB8</accession>